<dbReference type="SUPFAM" id="SSF52777">
    <property type="entry name" value="CoA-dependent acyltransferases"/>
    <property type="match status" value="1"/>
</dbReference>
<evidence type="ECO:0000313" key="1">
    <source>
        <dbReference type="EMBL" id="ABJ62061.1"/>
    </source>
</evidence>
<dbReference type="RefSeq" id="WP_011679713.1">
    <property type="nucleotide sequence ID" value="NC_008531.1"/>
</dbReference>
<accession>Q03XL1</accession>
<evidence type="ECO:0000313" key="2">
    <source>
        <dbReference type="Proteomes" id="UP000000362"/>
    </source>
</evidence>
<gene>
    <name evidence="1" type="ordered locus">LEUM_0955</name>
</gene>
<dbReference type="GeneID" id="29576496"/>
<dbReference type="AlphaFoldDB" id="Q03XL1"/>
<dbReference type="KEGG" id="lme:LEUM_0955"/>
<reference evidence="1 2" key="1">
    <citation type="journal article" date="2006" name="Proc. Natl. Acad. Sci. U.S.A.">
        <title>Comparative genomics of the lactic acid bacteria.</title>
        <authorList>
            <person name="Makarova K."/>
            <person name="Slesarev A."/>
            <person name="Wolf Y."/>
            <person name="Sorokin A."/>
            <person name="Mirkin B."/>
            <person name="Koonin E."/>
            <person name="Pavlov A."/>
            <person name="Pavlova N."/>
            <person name="Karamychev V."/>
            <person name="Polouchine N."/>
            <person name="Shakhova V."/>
            <person name="Grigoriev I."/>
            <person name="Lou Y."/>
            <person name="Rohksar D."/>
            <person name="Lucas S."/>
            <person name="Huang K."/>
            <person name="Goodstein D.M."/>
            <person name="Hawkins T."/>
            <person name="Plengvidhya V."/>
            <person name="Welker D."/>
            <person name="Hughes J."/>
            <person name="Goh Y."/>
            <person name="Benson A."/>
            <person name="Baldwin K."/>
            <person name="Lee J.H."/>
            <person name="Diaz-Muniz I."/>
            <person name="Dosti B."/>
            <person name="Smeianov V."/>
            <person name="Wechter W."/>
            <person name="Barabote R."/>
            <person name="Lorca G."/>
            <person name="Altermann E."/>
            <person name="Barrangou R."/>
            <person name="Ganesan B."/>
            <person name="Xie Y."/>
            <person name="Rawsthorne H."/>
            <person name="Tamir D."/>
            <person name="Parker C."/>
            <person name="Breidt F."/>
            <person name="Broadbent J."/>
            <person name="Hutkins R."/>
            <person name="O'Sullivan D."/>
            <person name="Steele J."/>
            <person name="Unlu G."/>
            <person name="Saier M."/>
            <person name="Klaenhammer T."/>
            <person name="Richardson P."/>
            <person name="Kozyavkin S."/>
            <person name="Weimer B."/>
            <person name="Mills D."/>
        </authorList>
    </citation>
    <scope>NUCLEOTIDE SEQUENCE [LARGE SCALE GENOMIC DNA]</scope>
    <source>
        <strain evidence="2">ATCC 8293 / DSM 20343 / BCRC 11652 / CCM 1803 / JCM 6124 / NCDO 523 / NBRC 100496 / NCIMB 8023 / NCTC 12954 / NRRL B-1118 / 37Y</strain>
    </source>
</reference>
<proteinExistence type="predicted"/>
<dbReference type="Proteomes" id="UP000000362">
    <property type="component" value="Chromosome"/>
</dbReference>
<dbReference type="HOGENOM" id="CLU_609581_0_0_9"/>
<dbReference type="EnsemblBacteria" id="ABJ62061">
    <property type="protein sequence ID" value="ABJ62061"/>
    <property type="gene ID" value="LEUM_0955"/>
</dbReference>
<dbReference type="EMBL" id="CP000414">
    <property type="protein sequence ID" value="ABJ62061.1"/>
    <property type="molecule type" value="Genomic_DNA"/>
</dbReference>
<evidence type="ECO:0008006" key="3">
    <source>
        <dbReference type="Google" id="ProtNLM"/>
    </source>
</evidence>
<keyword evidence="2" id="KW-1185">Reference proteome</keyword>
<dbReference type="eggNOG" id="COG1020">
    <property type="taxonomic scope" value="Bacteria"/>
</dbReference>
<dbReference type="InterPro" id="IPR023213">
    <property type="entry name" value="CAT-like_dom_sf"/>
</dbReference>
<protein>
    <recommendedName>
        <fullName evidence="3">Condensation domain-containing protein</fullName>
    </recommendedName>
</protein>
<name>Q03XL1_LEUMM</name>
<dbReference type="Gene3D" id="3.30.559.30">
    <property type="entry name" value="Nonribosomal peptide synthetase, condensation domain"/>
    <property type="match status" value="1"/>
</dbReference>
<sequence>MTTSTTLNTTYQDIFKTENGKTYLSALPKLEKITSGQSFLYRQNGAPSMVIDIRLTNDIDAAYLRQSVYKSLQRYPYLTSQLVEKDANYYLSKNDRPLIVAETDQLRALGSDEVNQHLIDVTFSEKTIFIAYHHAIADGRGIMPFVETLLYYYLGYKSNTWPEIEHINLSDDTMSEDEMLEPLENLESQPISETNKMPDLNHRGYQLLETKGQDATKSSYRYEIVLDQESFMTYAKKHNATPAIAVAIIMAQAIQKAYPDFELPIVAHMASDLRLGVTNQNTFRNCVGSIALPVNQPIVDDEDFTAVATEFRNLIKQSKQISNLRANVNQMANLFEKLDSLPTIEAKQQMLSFFENILLNTFIISYSGQTKLGELEQYIDEMHTYMSGTNGLSIEMLAINGGISVDILQSFESDVYVKDFTDILAANNIDFKINDTVLFEVPNDKLSR</sequence>
<dbReference type="Gene3D" id="3.30.559.10">
    <property type="entry name" value="Chloramphenicol acetyltransferase-like domain"/>
    <property type="match status" value="1"/>
</dbReference>
<organism evidence="1 2">
    <name type="scientific">Leuconostoc mesenteroides subsp. mesenteroides (strain ATCC 8293 / DSM 20343 / BCRC 11652 / CCM 1803 / JCM 6124 / NCDO 523 / NBRC 100496 / NCIMB 8023 / NCTC 12954 / NRRL B-1118 / 37Y)</name>
    <dbReference type="NCBI Taxonomy" id="203120"/>
    <lineage>
        <taxon>Bacteria</taxon>
        <taxon>Bacillati</taxon>
        <taxon>Bacillota</taxon>
        <taxon>Bacilli</taxon>
        <taxon>Lactobacillales</taxon>
        <taxon>Lactobacillaceae</taxon>
        <taxon>Leuconostoc</taxon>
    </lineage>
</organism>